<accession>A0A4C1VQN7</accession>
<dbReference type="AlphaFoldDB" id="A0A4C1VQN7"/>
<evidence type="ECO:0000313" key="2">
    <source>
        <dbReference type="Proteomes" id="UP000299102"/>
    </source>
</evidence>
<dbReference type="Proteomes" id="UP000299102">
    <property type="component" value="Unassembled WGS sequence"/>
</dbReference>
<name>A0A4C1VQN7_EUMVA</name>
<proteinExistence type="predicted"/>
<dbReference type="EMBL" id="BGZK01000386">
    <property type="protein sequence ID" value="GBP40702.1"/>
    <property type="molecule type" value="Genomic_DNA"/>
</dbReference>
<evidence type="ECO:0000313" key="1">
    <source>
        <dbReference type="EMBL" id="GBP40702.1"/>
    </source>
</evidence>
<organism evidence="1 2">
    <name type="scientific">Eumeta variegata</name>
    <name type="common">Bagworm moth</name>
    <name type="synonym">Eumeta japonica</name>
    <dbReference type="NCBI Taxonomy" id="151549"/>
    <lineage>
        <taxon>Eukaryota</taxon>
        <taxon>Metazoa</taxon>
        <taxon>Ecdysozoa</taxon>
        <taxon>Arthropoda</taxon>
        <taxon>Hexapoda</taxon>
        <taxon>Insecta</taxon>
        <taxon>Pterygota</taxon>
        <taxon>Neoptera</taxon>
        <taxon>Endopterygota</taxon>
        <taxon>Lepidoptera</taxon>
        <taxon>Glossata</taxon>
        <taxon>Ditrysia</taxon>
        <taxon>Tineoidea</taxon>
        <taxon>Psychidae</taxon>
        <taxon>Oiketicinae</taxon>
        <taxon>Eumeta</taxon>
    </lineage>
</organism>
<gene>
    <name evidence="1" type="ORF">EVAR_36438_1</name>
</gene>
<comment type="caution">
    <text evidence="1">The sequence shown here is derived from an EMBL/GenBank/DDBJ whole genome shotgun (WGS) entry which is preliminary data.</text>
</comment>
<protein>
    <submittedName>
        <fullName evidence="1">Uncharacterized protein</fullName>
    </submittedName>
</protein>
<keyword evidence="2" id="KW-1185">Reference proteome</keyword>
<sequence length="156" mass="17840">MVSDTSPAAIKFQIAIIKPLNQRGDYGTFPFNEIYYKWNIPVGIHKPIRDRPNPNFICTRNLITLRTRSRRIRFALGRLLADWGLRRPVRIKQHRFPVIGPAYDAQETVFLVRWAVHEAAPRPPPGRDTVAASVRPSLCNVEDGYGDNRRGVLPVK</sequence>
<reference evidence="1 2" key="1">
    <citation type="journal article" date="2019" name="Commun. Biol.">
        <title>The bagworm genome reveals a unique fibroin gene that provides high tensile strength.</title>
        <authorList>
            <person name="Kono N."/>
            <person name="Nakamura H."/>
            <person name="Ohtoshi R."/>
            <person name="Tomita M."/>
            <person name="Numata K."/>
            <person name="Arakawa K."/>
        </authorList>
    </citation>
    <scope>NUCLEOTIDE SEQUENCE [LARGE SCALE GENOMIC DNA]</scope>
</reference>